<dbReference type="InterPro" id="IPR000868">
    <property type="entry name" value="Isochorismatase-like_dom"/>
</dbReference>
<name>A0ABS2CB08_9NEIS</name>
<sequence length="184" mass="20505">MSHSQSALLVIDVQDSFFHRPYFSDADFPAFQTQLIKLINVCQANSIPVVTVLHVEPEGPFAKASTWVKPMDFLPPLTGPVFEKTVHNALIGSGLHEWLQAQGITHLIICGIRTEQCCETTTRVASDLAYIVDFVTEATLTFAMQHPNGNLYSAAEIKERTELVLNERFARICTVNDIVQRFAA</sequence>
<gene>
    <name evidence="3" type="ORF">GM173_06390</name>
</gene>
<dbReference type="SUPFAM" id="SSF52499">
    <property type="entry name" value="Isochorismatase-like hydrolases"/>
    <property type="match status" value="1"/>
</dbReference>
<dbReference type="InterPro" id="IPR050272">
    <property type="entry name" value="Isochorismatase-like_hydrls"/>
</dbReference>
<dbReference type="Proteomes" id="UP001195660">
    <property type="component" value="Unassembled WGS sequence"/>
</dbReference>
<feature type="domain" description="Isochorismatase-like" evidence="2">
    <location>
        <begin position="6"/>
        <end position="145"/>
    </location>
</feature>
<evidence type="ECO:0000259" key="2">
    <source>
        <dbReference type="Pfam" id="PF00857"/>
    </source>
</evidence>
<evidence type="ECO:0000313" key="4">
    <source>
        <dbReference type="Proteomes" id="UP001195660"/>
    </source>
</evidence>
<organism evidence="3 4">
    <name type="scientific">Deefgea chitinilytica</name>
    <dbReference type="NCBI Taxonomy" id="570276"/>
    <lineage>
        <taxon>Bacteria</taxon>
        <taxon>Pseudomonadati</taxon>
        <taxon>Pseudomonadota</taxon>
        <taxon>Betaproteobacteria</taxon>
        <taxon>Neisseriales</taxon>
        <taxon>Chitinibacteraceae</taxon>
        <taxon>Deefgea</taxon>
    </lineage>
</organism>
<evidence type="ECO:0000256" key="1">
    <source>
        <dbReference type="ARBA" id="ARBA00022801"/>
    </source>
</evidence>
<dbReference type="Gene3D" id="3.40.50.850">
    <property type="entry name" value="Isochorismatase-like"/>
    <property type="match status" value="1"/>
</dbReference>
<accession>A0ABS2CB08</accession>
<dbReference type="PANTHER" id="PTHR43540">
    <property type="entry name" value="PEROXYUREIDOACRYLATE/UREIDOACRYLATE AMIDOHYDROLASE-RELATED"/>
    <property type="match status" value="1"/>
</dbReference>
<evidence type="ECO:0000313" key="3">
    <source>
        <dbReference type="EMBL" id="MBM5571207.1"/>
    </source>
</evidence>
<dbReference type="InterPro" id="IPR036380">
    <property type="entry name" value="Isochorismatase-like_sf"/>
</dbReference>
<proteinExistence type="predicted"/>
<reference evidence="3 4" key="1">
    <citation type="submission" date="2019-11" db="EMBL/GenBank/DDBJ databases">
        <title>Novel Deefgea species.</title>
        <authorList>
            <person name="Han J.-H."/>
        </authorList>
    </citation>
    <scope>NUCLEOTIDE SEQUENCE [LARGE SCALE GENOMIC DNA]</scope>
    <source>
        <strain evidence="3 4">LMG 24817</strain>
    </source>
</reference>
<dbReference type="PANTHER" id="PTHR43540:SF6">
    <property type="entry name" value="ISOCHORISMATASE-LIKE DOMAIN-CONTAINING PROTEIN"/>
    <property type="match status" value="1"/>
</dbReference>
<comment type="caution">
    <text evidence="3">The sequence shown here is derived from an EMBL/GenBank/DDBJ whole genome shotgun (WGS) entry which is preliminary data.</text>
</comment>
<dbReference type="EMBL" id="WOFE01000002">
    <property type="protein sequence ID" value="MBM5571207.1"/>
    <property type="molecule type" value="Genomic_DNA"/>
</dbReference>
<protein>
    <submittedName>
        <fullName evidence="3">Isochorismatase family protein</fullName>
    </submittedName>
</protein>
<dbReference type="Pfam" id="PF00857">
    <property type="entry name" value="Isochorismatase"/>
    <property type="match status" value="1"/>
</dbReference>
<keyword evidence="4" id="KW-1185">Reference proteome</keyword>
<keyword evidence="1" id="KW-0378">Hydrolase</keyword>
<dbReference type="RefSeq" id="WP_203570531.1">
    <property type="nucleotide sequence ID" value="NZ_WOFE01000002.1"/>
</dbReference>